<proteinExistence type="predicted"/>
<keyword evidence="2" id="KW-1185">Reference proteome</keyword>
<dbReference type="EMBL" id="BLWA01000002">
    <property type="protein sequence ID" value="GFM90827.1"/>
    <property type="molecule type" value="Genomic_DNA"/>
</dbReference>
<gene>
    <name evidence="1" type="ORF">PSCICP_07990</name>
</gene>
<sequence>MQALKRRAISPAALPAIGQPLDGGFYAGRVFFDGVEHALIDAGRDFQVEAQWWDRTGPRPSISGAKSFDDGLLNTHAMAEAGSAIAQKVLRMIIRGTGCWHIPSIRQLEAMRTTLLQLEEWDYSHDTDAKQSLACMHSYWSSTANSAGSAWNLTMRPWCTPTTNWGKDVKMVRPVKTLAIKASCFVHEPATDAAVSAAVTSLGGITASPAVSEVLGQFINEDTGRFYGRTQDLLIQLAAIAGENRA</sequence>
<dbReference type="Proteomes" id="UP000614982">
    <property type="component" value="Unassembled WGS sequence"/>
</dbReference>
<accession>A0ABQ1DIJ9</accession>
<comment type="caution">
    <text evidence="1">The sequence shown here is derived from an EMBL/GenBank/DDBJ whole genome shotgun (WGS) entry which is preliminary data.</text>
</comment>
<protein>
    <submittedName>
        <fullName evidence="1">Uncharacterized protein</fullName>
    </submittedName>
</protein>
<dbReference type="RefSeq" id="WP_038399962.1">
    <property type="nucleotide sequence ID" value="NZ_BLWA01000002.1"/>
</dbReference>
<organism evidence="1 2">
    <name type="scientific">Pseudomonas cichorii</name>
    <dbReference type="NCBI Taxonomy" id="36746"/>
    <lineage>
        <taxon>Bacteria</taxon>
        <taxon>Pseudomonadati</taxon>
        <taxon>Pseudomonadota</taxon>
        <taxon>Gammaproteobacteria</taxon>
        <taxon>Pseudomonadales</taxon>
        <taxon>Pseudomonadaceae</taxon>
        <taxon>Pseudomonas</taxon>
    </lineage>
</organism>
<evidence type="ECO:0000313" key="2">
    <source>
        <dbReference type="Proteomes" id="UP000614982"/>
    </source>
</evidence>
<reference evidence="1 2" key="1">
    <citation type="submission" date="2020-05" db="EMBL/GenBank/DDBJ databases">
        <title>Genetic diversity of Pseudomonas cichorii.</title>
        <authorList>
            <person name="Tani S."/>
            <person name="Yagi H."/>
            <person name="Hashimoto S."/>
            <person name="Iiyama K."/>
            <person name="Furuya N."/>
        </authorList>
    </citation>
    <scope>NUCLEOTIDE SEQUENCE [LARGE SCALE GENOMIC DNA]</scope>
    <source>
        <strain evidence="1 2">LMG 2162</strain>
    </source>
</reference>
<name>A0ABQ1DIJ9_PSECI</name>
<dbReference type="GeneID" id="45543563"/>
<evidence type="ECO:0000313" key="1">
    <source>
        <dbReference type="EMBL" id="GFM90827.1"/>
    </source>
</evidence>